<gene>
    <name evidence="2" type="ORF">BIU88_06705</name>
</gene>
<dbReference type="Proteomes" id="UP000095185">
    <property type="component" value="Chromosome"/>
</dbReference>
<evidence type="ECO:0000256" key="1">
    <source>
        <dbReference type="SAM" id="MobiDB-lite"/>
    </source>
</evidence>
<name>A0A1D8D6Q3_CHLLM</name>
<sequence>MIPENNIYPSFEVNQVLSAAHLNTLHDRLDEQNRLTRATLHGVGIACGLEVSMTKSAGNATISISKGYGVTSEGYAVIIGDAGFRADRCRSLEVKDGYEPLLLDKADGAGDILELLDSDHEHYLDEGTTTIDADDALEMAVVLYVELLETSLKTCTPGSCDDKGKKVTVNLRKLLVPTSYLDALHEEVAGEIDKSDAEGDFFPNLAARLDLADLRMPRFDVPATTLTDAESIIAAYKKILIDPLDDADKSLFKRIGEALDAARTAYAPLLDESEKEFSSALAALEARFTAPENSKDAAFQYYYDFLNDLIQAYDEFRAKAFELTALCNPPSRLFPRHLELGEPEASSGDTPSAEAGIISYRHYFRPSPALGELKARREEVQSLYNRLQAMVASFDPLAPDSSKSADENIRVTPSRPADAPLSQRAIPCYYDPKSARLLDAWDYAKTTAGRSAHNCGCRVEGDESLDWSLDQRGFFRIEGHIGLDWDKALDALQKKIAAYRLPFDVLVLKTETPPGGLPEEELQGYLPEFLKKHPGIEHQSGVMPGGTFVMVCNKAGSTASSPYNAILSRFGSKAIVADFSLPYRIAETVKPADIAVAECEYDWIDTIRHLNNITLRKYRKQATSSAPAAHEAEAGRLASNYVVRIRQYEIQGRNFLGNRSFIDVVVPLAELKQYGHAAIMKRLNEEFPLGVVFDHTAGSGNVLIRAVRGQRFRIELEGVQGNRIRYAYTENGMYRFQNDLWEQIGESGEKSACRLIAGNYDENVYLWLRQHFGQPSKLTTIQRPTAKEVIDWQKLTLARARRYAKAGSLPISALLETIASAIRQIDPNAGIVLVGSWANGSWLSRIEAENLASFGGSKENLDAFRSLNKKVTGRSGYSDIDLMIDSAEAITPEMIRVVSGYAITMFRGKKDAQKGVVL</sequence>
<dbReference type="AlphaFoldDB" id="A0A1D8D6Q3"/>
<dbReference type="STRING" id="274537.BIU88_06705"/>
<evidence type="ECO:0000313" key="2">
    <source>
        <dbReference type="EMBL" id="AOS83868.1"/>
    </source>
</evidence>
<dbReference type="OrthoDB" id="596204at2"/>
<feature type="region of interest" description="Disordered" evidence="1">
    <location>
        <begin position="398"/>
        <end position="417"/>
    </location>
</feature>
<proteinExistence type="predicted"/>
<dbReference type="RefSeq" id="WP_069809828.1">
    <property type="nucleotide sequence ID" value="NZ_CP017305.1"/>
</dbReference>
<keyword evidence="3" id="KW-1185">Reference proteome</keyword>
<protein>
    <submittedName>
        <fullName evidence="2">Uncharacterized protein</fullName>
    </submittedName>
</protein>
<evidence type="ECO:0000313" key="3">
    <source>
        <dbReference type="Proteomes" id="UP000095185"/>
    </source>
</evidence>
<organism evidence="2 3">
    <name type="scientific">Chlorobaculum limnaeum</name>
    <dbReference type="NCBI Taxonomy" id="274537"/>
    <lineage>
        <taxon>Bacteria</taxon>
        <taxon>Pseudomonadati</taxon>
        <taxon>Chlorobiota</taxon>
        <taxon>Chlorobiia</taxon>
        <taxon>Chlorobiales</taxon>
        <taxon>Chlorobiaceae</taxon>
        <taxon>Chlorobaculum</taxon>
    </lineage>
</organism>
<reference evidence="2" key="1">
    <citation type="submission" date="2016-09" db="EMBL/GenBank/DDBJ databases">
        <title>Genome sequence of Chlorobaculum limnaeum.</title>
        <authorList>
            <person name="Liu Z."/>
            <person name="Tank M."/>
            <person name="Bryant D.A."/>
        </authorList>
    </citation>
    <scope>NUCLEOTIDE SEQUENCE [LARGE SCALE GENOMIC DNA]</scope>
    <source>
        <strain evidence="2">DSM 1677</strain>
    </source>
</reference>
<dbReference type="EMBL" id="CP017305">
    <property type="protein sequence ID" value="AOS83868.1"/>
    <property type="molecule type" value="Genomic_DNA"/>
</dbReference>
<accession>A0A1D8D6Q3</accession>
<dbReference type="KEGG" id="clz:BIU88_06705"/>